<evidence type="ECO:0000256" key="1">
    <source>
        <dbReference type="ARBA" id="ARBA00000085"/>
    </source>
</evidence>
<evidence type="ECO:0000313" key="10">
    <source>
        <dbReference type="EMBL" id="MDY5146398.1"/>
    </source>
</evidence>
<dbReference type="EMBL" id="JAWNFV010000009">
    <property type="protein sequence ID" value="MDY5140745.1"/>
    <property type="molecule type" value="Genomic_DNA"/>
</dbReference>
<dbReference type="InterPro" id="IPR036890">
    <property type="entry name" value="HATPase_C_sf"/>
</dbReference>
<reference evidence="9 11" key="1">
    <citation type="submission" date="2023-10" db="EMBL/GenBank/DDBJ databases">
        <title>Whole Genome based description of the genera Actinobaculum and Actinotignum reveals a complex phylogenetic relationship within the species included in the genus Actinotignum.</title>
        <authorList>
            <person name="Jensen C.S."/>
            <person name="Dargis R."/>
            <person name="Kemp M."/>
            <person name="Christensen J.J."/>
        </authorList>
    </citation>
    <scope>NUCLEOTIDE SEQUENCE</scope>
    <source>
        <strain evidence="10 11">SLA_B089</strain>
        <strain evidence="9">SLA_B245</strain>
    </source>
</reference>
<dbReference type="SMART" id="SM00387">
    <property type="entry name" value="HATPase_c"/>
    <property type="match status" value="1"/>
</dbReference>
<evidence type="ECO:0000313" key="11">
    <source>
        <dbReference type="Proteomes" id="UP001284901"/>
    </source>
</evidence>
<dbReference type="PANTHER" id="PTHR41523">
    <property type="entry name" value="TWO-COMPONENT SYSTEM SENSOR PROTEIN"/>
    <property type="match status" value="1"/>
</dbReference>
<keyword evidence="4" id="KW-0808">Transferase</keyword>
<dbReference type="Gene3D" id="3.30.450.280">
    <property type="entry name" value="GAF domain"/>
    <property type="match status" value="1"/>
</dbReference>
<evidence type="ECO:0000256" key="6">
    <source>
        <dbReference type="ARBA" id="ARBA00022777"/>
    </source>
</evidence>
<keyword evidence="11" id="KW-1185">Reference proteome</keyword>
<evidence type="ECO:0000259" key="8">
    <source>
        <dbReference type="PROSITE" id="PS50109"/>
    </source>
</evidence>
<evidence type="ECO:0000256" key="7">
    <source>
        <dbReference type="ARBA" id="ARBA00022840"/>
    </source>
</evidence>
<dbReference type="EMBL" id="JAWNFY010000011">
    <property type="protein sequence ID" value="MDY5146398.1"/>
    <property type="molecule type" value="Genomic_DNA"/>
</dbReference>
<evidence type="ECO:0000256" key="3">
    <source>
        <dbReference type="ARBA" id="ARBA00022553"/>
    </source>
</evidence>
<evidence type="ECO:0000256" key="2">
    <source>
        <dbReference type="ARBA" id="ARBA00012438"/>
    </source>
</evidence>
<keyword evidence="5" id="KW-0547">Nucleotide-binding</keyword>
<feature type="domain" description="Histidine kinase" evidence="8">
    <location>
        <begin position="288"/>
        <end position="477"/>
    </location>
</feature>
<dbReference type="SUPFAM" id="SSF55874">
    <property type="entry name" value="ATPase domain of HSP90 chaperone/DNA topoisomerase II/histidine kinase"/>
    <property type="match status" value="1"/>
</dbReference>
<dbReference type="Pfam" id="PF07568">
    <property type="entry name" value="HisKA_2"/>
    <property type="match status" value="1"/>
</dbReference>
<dbReference type="AlphaFoldDB" id="A0AAW9HCD7"/>
<dbReference type="GO" id="GO:0005524">
    <property type="term" value="F:ATP binding"/>
    <property type="evidence" value="ECO:0007669"/>
    <property type="project" value="UniProtKB-KW"/>
</dbReference>
<comment type="catalytic activity">
    <reaction evidence="1">
        <text>ATP + protein L-histidine = ADP + protein N-phospho-L-histidine.</text>
        <dbReference type="EC" id="2.7.13.3"/>
    </reaction>
</comment>
<protein>
    <recommendedName>
        <fullName evidence="2">histidine kinase</fullName>
        <ecNumber evidence="2">2.7.13.3</ecNumber>
    </recommendedName>
</protein>
<keyword evidence="7" id="KW-0067">ATP-binding</keyword>
<proteinExistence type="predicted"/>
<evidence type="ECO:0000256" key="5">
    <source>
        <dbReference type="ARBA" id="ARBA00022741"/>
    </source>
</evidence>
<dbReference type="PANTHER" id="PTHR41523:SF8">
    <property type="entry name" value="ETHYLENE RESPONSE SENSOR PROTEIN"/>
    <property type="match status" value="1"/>
</dbReference>
<evidence type="ECO:0000256" key="4">
    <source>
        <dbReference type="ARBA" id="ARBA00022679"/>
    </source>
</evidence>
<dbReference type="EC" id="2.7.13.3" evidence="2"/>
<sequence>MPSLGHILERSQTLSASQREWLHQLVGDWQLLSDFSFADLVLVTPLQDERFIIAAACRPATNATALDNDVVNMTFDPADSEKFREIIATGQRGTVYIHGLRYEGYPVRRAGEDPFAVLALVYSQRSRKETVLRHSSYEEIEEQLLDMVTQGLFPMEGTPSGFRHGAPRVTDGFTHIDADGAVIFNSPNAVSNLHRLGIRSTFEGQLLAEQITSSIDAETRLDDALPVVLLGRAPWMTELELRGAVLSLRAVPLWKDGKHVGAVVLSRDISELRRRELELVSKDTTIREINHRVKNNLQTVSALLRMQARRADDKKVIEVLSEAQRRVETIALVHQILSQTVDEIVDFSEVLTPLITMATDIASTDVRVSSEVRGEFGMVDANTATRLAVVLNELVSNAVEHGLPHGGHIVVSADREGDVLTVQVSDDGVGVPTTGVKQGLGTRIVRTMVEGELHGTIKWEAREGGGTTVTLTINVTAGLPPTDEK</sequence>
<dbReference type="InterPro" id="IPR038424">
    <property type="entry name" value="H_kinase_PdtaS_GAF_sf"/>
</dbReference>
<dbReference type="Gene3D" id="3.30.450.20">
    <property type="entry name" value="PAS domain"/>
    <property type="match status" value="1"/>
</dbReference>
<dbReference type="InterPro" id="IPR022066">
    <property type="entry name" value="PdtaS_GAF"/>
</dbReference>
<comment type="caution">
    <text evidence="9">The sequence shown here is derived from an EMBL/GenBank/DDBJ whole genome shotgun (WGS) entry which is preliminary data.</text>
</comment>
<dbReference type="Pfam" id="PF12282">
    <property type="entry name" value="GAF_PdtaS"/>
    <property type="match status" value="1"/>
</dbReference>
<organism evidence="9 12">
    <name type="scientific">Actinotignum timonense</name>
    <dbReference type="NCBI Taxonomy" id="1870995"/>
    <lineage>
        <taxon>Bacteria</taxon>
        <taxon>Bacillati</taxon>
        <taxon>Actinomycetota</taxon>
        <taxon>Actinomycetes</taxon>
        <taxon>Actinomycetales</taxon>
        <taxon>Actinomycetaceae</taxon>
        <taxon>Actinotignum</taxon>
    </lineage>
</organism>
<dbReference type="Gene3D" id="3.30.565.10">
    <property type="entry name" value="Histidine kinase-like ATPase, C-terminal domain"/>
    <property type="match status" value="1"/>
</dbReference>
<dbReference type="InterPro" id="IPR005467">
    <property type="entry name" value="His_kinase_dom"/>
</dbReference>
<gene>
    <name evidence="9" type="ORF">R6G74_05380</name>
    <name evidence="10" type="ORF">R6P33_05085</name>
</gene>
<dbReference type="Proteomes" id="UP001288320">
    <property type="component" value="Unassembled WGS sequence"/>
</dbReference>
<evidence type="ECO:0000313" key="9">
    <source>
        <dbReference type="EMBL" id="MDY5140745.1"/>
    </source>
</evidence>
<dbReference type="InterPro" id="IPR003594">
    <property type="entry name" value="HATPase_dom"/>
</dbReference>
<keyword evidence="3" id="KW-0597">Phosphoprotein</keyword>
<evidence type="ECO:0000313" key="12">
    <source>
        <dbReference type="Proteomes" id="UP001288320"/>
    </source>
</evidence>
<name>A0AAW9HCD7_9ACTO</name>
<dbReference type="GeneID" id="92813750"/>
<dbReference type="RefSeq" id="WP_101595621.1">
    <property type="nucleotide sequence ID" value="NZ_CAUPFC010000011.1"/>
</dbReference>
<accession>A0AAW9HCD7</accession>
<dbReference type="InterPro" id="IPR011495">
    <property type="entry name" value="Sig_transdc_His_kin_sub2_dim/P"/>
</dbReference>
<dbReference type="Pfam" id="PF02518">
    <property type="entry name" value="HATPase_c"/>
    <property type="match status" value="1"/>
</dbReference>
<dbReference type="GO" id="GO:0004673">
    <property type="term" value="F:protein histidine kinase activity"/>
    <property type="evidence" value="ECO:0007669"/>
    <property type="project" value="UniProtKB-EC"/>
</dbReference>
<dbReference type="PROSITE" id="PS50109">
    <property type="entry name" value="HIS_KIN"/>
    <property type="match status" value="1"/>
</dbReference>
<dbReference type="Proteomes" id="UP001284901">
    <property type="component" value="Unassembled WGS sequence"/>
</dbReference>
<keyword evidence="6 9" id="KW-0418">Kinase</keyword>